<protein>
    <submittedName>
        <fullName evidence="1">DUF4249 domain-containing protein</fullName>
    </submittedName>
</protein>
<proteinExistence type="predicted"/>
<dbReference type="RefSeq" id="WP_262310943.1">
    <property type="nucleotide sequence ID" value="NZ_CP106679.1"/>
</dbReference>
<gene>
    <name evidence="1" type="ORF">N6H18_06050</name>
</gene>
<organism evidence="1 2">
    <name type="scientific">Reichenbachiella agarivorans</name>
    <dbReference type="NCBI Taxonomy" id="2979464"/>
    <lineage>
        <taxon>Bacteria</taxon>
        <taxon>Pseudomonadati</taxon>
        <taxon>Bacteroidota</taxon>
        <taxon>Cytophagia</taxon>
        <taxon>Cytophagales</taxon>
        <taxon>Reichenbachiellaceae</taxon>
        <taxon>Reichenbachiella</taxon>
    </lineage>
</organism>
<reference evidence="1" key="1">
    <citation type="submission" date="2022-09" db="EMBL/GenBank/DDBJ databases">
        <title>Comparative genomics and taxonomic characterization of three novel marine species of genus Reichenbachiella exhibiting antioxidant and polysaccharide degradation activities.</title>
        <authorList>
            <person name="Muhammad N."/>
            <person name="Lee Y.-J."/>
            <person name="Ko J."/>
            <person name="Kim S.-G."/>
        </authorList>
    </citation>
    <scope>NUCLEOTIDE SEQUENCE</scope>
    <source>
        <strain evidence="1">BKB1-1</strain>
    </source>
</reference>
<evidence type="ECO:0000313" key="1">
    <source>
        <dbReference type="EMBL" id="UXP33514.1"/>
    </source>
</evidence>
<dbReference type="Proteomes" id="UP001065174">
    <property type="component" value="Chromosome"/>
</dbReference>
<dbReference type="Pfam" id="PF14054">
    <property type="entry name" value="DUF4249"/>
    <property type="match status" value="1"/>
</dbReference>
<sequence>MKNNIIYSLLIFSLGLISCDDQIYPTLEDKEPLLVVDAFINNQASEQKIVISQTQPYFDETRIVGVTDATVNVTYGTGNTQVVFTHQGEGVYTTPTGFGTVGDDFTLTVTAYGETFVSYSHMNRVPTVDSVTFRYEEFDAFGQNETLFLGEFWSKDLLGVGDTYWIKAFKNGEYLSKPEQLNIAYDAGFSAGSAIDDLIFIQPIRDAVNPFDNEDDDIQSPYSDGDSLYVEIHSITNETFEYLNLVLSQTNIPGGFGALFAGPLSNVYGNIQPANENSETVVLGFFSVSAVTSNGKVLKEDEVPRDL</sequence>
<evidence type="ECO:0000313" key="2">
    <source>
        <dbReference type="Proteomes" id="UP001065174"/>
    </source>
</evidence>
<keyword evidence="2" id="KW-1185">Reference proteome</keyword>
<dbReference type="InterPro" id="IPR025345">
    <property type="entry name" value="DUF4249"/>
</dbReference>
<name>A0ABY6CT44_9BACT</name>
<dbReference type="EMBL" id="CP106679">
    <property type="protein sequence ID" value="UXP33514.1"/>
    <property type="molecule type" value="Genomic_DNA"/>
</dbReference>
<accession>A0ABY6CT44</accession>
<dbReference type="PROSITE" id="PS51257">
    <property type="entry name" value="PROKAR_LIPOPROTEIN"/>
    <property type="match status" value="1"/>
</dbReference>